<dbReference type="Proteomes" id="UP000276133">
    <property type="component" value="Unassembled WGS sequence"/>
</dbReference>
<dbReference type="AlphaFoldDB" id="A0A3M7QAF7"/>
<accession>A0A3M7QAF7</accession>
<keyword evidence="2" id="KW-1185">Reference proteome</keyword>
<evidence type="ECO:0000313" key="2">
    <source>
        <dbReference type="Proteomes" id="UP000276133"/>
    </source>
</evidence>
<dbReference type="EMBL" id="REGN01006759">
    <property type="protein sequence ID" value="RNA08390.1"/>
    <property type="molecule type" value="Genomic_DNA"/>
</dbReference>
<organism evidence="1 2">
    <name type="scientific">Brachionus plicatilis</name>
    <name type="common">Marine rotifer</name>
    <name type="synonym">Brachionus muelleri</name>
    <dbReference type="NCBI Taxonomy" id="10195"/>
    <lineage>
        <taxon>Eukaryota</taxon>
        <taxon>Metazoa</taxon>
        <taxon>Spiralia</taxon>
        <taxon>Gnathifera</taxon>
        <taxon>Rotifera</taxon>
        <taxon>Eurotatoria</taxon>
        <taxon>Monogononta</taxon>
        <taxon>Pseudotrocha</taxon>
        <taxon>Ploima</taxon>
        <taxon>Brachionidae</taxon>
        <taxon>Brachionus</taxon>
    </lineage>
</organism>
<proteinExistence type="predicted"/>
<gene>
    <name evidence="1" type="ORF">BpHYR1_007323</name>
</gene>
<evidence type="ECO:0000313" key="1">
    <source>
        <dbReference type="EMBL" id="RNA08390.1"/>
    </source>
</evidence>
<name>A0A3M7QAF7_BRAPC</name>
<comment type="caution">
    <text evidence="1">The sequence shown here is derived from an EMBL/GenBank/DDBJ whole genome shotgun (WGS) entry which is preliminary data.</text>
</comment>
<sequence length="96" mass="11594">MSIMVLTQLYKNKFRTQITTYIITPRYLIMQKESAKYPLSRDCYGLLFFVFTSGEFFKLNFGLEILIKYGMMFIFYQNYLIHWINHFCPGDIHSIH</sequence>
<reference evidence="1 2" key="1">
    <citation type="journal article" date="2018" name="Sci. Rep.">
        <title>Genomic signatures of local adaptation to the degree of environmental predictability in rotifers.</title>
        <authorList>
            <person name="Franch-Gras L."/>
            <person name="Hahn C."/>
            <person name="Garcia-Roger E.M."/>
            <person name="Carmona M.J."/>
            <person name="Serra M."/>
            <person name="Gomez A."/>
        </authorList>
    </citation>
    <scope>NUCLEOTIDE SEQUENCE [LARGE SCALE GENOMIC DNA]</scope>
    <source>
        <strain evidence="1">HYR1</strain>
    </source>
</reference>
<protein>
    <submittedName>
        <fullName evidence="1">Uncharacterized protein</fullName>
    </submittedName>
</protein>